<dbReference type="InterPro" id="IPR001279">
    <property type="entry name" value="Metallo-B-lactamas"/>
</dbReference>
<dbReference type="InterPro" id="IPR050855">
    <property type="entry name" value="NDM-1-like"/>
</dbReference>
<feature type="domain" description="Metallo-beta-lactamase" evidence="1">
    <location>
        <begin position="18"/>
        <end position="196"/>
    </location>
</feature>
<dbReference type="AlphaFoldDB" id="A0A939C8X4"/>
<dbReference type="Pfam" id="PF00753">
    <property type="entry name" value="Lactamase_B"/>
    <property type="match status" value="1"/>
</dbReference>
<dbReference type="SMART" id="SM00849">
    <property type="entry name" value="Lactamase_B"/>
    <property type="match status" value="1"/>
</dbReference>
<comment type="caution">
    <text evidence="2">The sequence shown here is derived from an EMBL/GenBank/DDBJ whole genome shotgun (WGS) entry which is preliminary data.</text>
</comment>
<reference evidence="2" key="1">
    <citation type="submission" date="2021-01" db="EMBL/GenBank/DDBJ databases">
        <title>Active Sulfur Cycling in an Early Earth Analoge.</title>
        <authorList>
            <person name="Hahn C.R."/>
            <person name="Youssef N.H."/>
            <person name="Elshahed M."/>
        </authorList>
    </citation>
    <scope>NUCLEOTIDE SEQUENCE</scope>
    <source>
        <strain evidence="2">Zod_Metabat.1151</strain>
    </source>
</reference>
<dbReference type="PANTHER" id="PTHR42951:SF4">
    <property type="entry name" value="ACYL-COENZYME A THIOESTERASE MBLAC2"/>
    <property type="match status" value="1"/>
</dbReference>
<protein>
    <submittedName>
        <fullName evidence="2">MBL fold metallo-hydrolase</fullName>
    </submittedName>
</protein>
<evidence type="ECO:0000259" key="1">
    <source>
        <dbReference type="SMART" id="SM00849"/>
    </source>
</evidence>
<dbReference type="Gene3D" id="3.60.15.10">
    <property type="entry name" value="Ribonuclease Z/Hydroxyacylglutathione hydrolase-like"/>
    <property type="match status" value="1"/>
</dbReference>
<dbReference type="PANTHER" id="PTHR42951">
    <property type="entry name" value="METALLO-BETA-LACTAMASE DOMAIN-CONTAINING"/>
    <property type="match status" value="1"/>
</dbReference>
<name>A0A939C8X4_9ARCH</name>
<evidence type="ECO:0000313" key="3">
    <source>
        <dbReference type="Proteomes" id="UP000809243"/>
    </source>
</evidence>
<proteinExistence type="predicted"/>
<accession>A0A939C8X4</accession>
<sequence>MLEKISQNISGFISEGNGSNVFLVKGSEEIALIDSSAASNTSNVLSMLSGQGLSPSDVSLILHTHCHADHIGCTTLFSNARTAMHKADAKAVNNKDSSITCANFFPGLAFPKITEFLSNSQVIDLGAIKLKVIHTPGHTQGSLCFFEENQGLLFSGDTLFKNGFGRADLPTGSRTALVKSLELLEKLPFKMLLPGHGPILEGLADNRKNLKSMLKAAKTSAFL</sequence>
<gene>
    <name evidence="2" type="ORF">JW744_03170</name>
</gene>
<dbReference type="SUPFAM" id="SSF56281">
    <property type="entry name" value="Metallo-hydrolase/oxidoreductase"/>
    <property type="match status" value="1"/>
</dbReference>
<dbReference type="CDD" id="cd06262">
    <property type="entry name" value="metallo-hydrolase-like_MBL-fold"/>
    <property type="match status" value="1"/>
</dbReference>
<dbReference type="Proteomes" id="UP000809243">
    <property type="component" value="Unassembled WGS sequence"/>
</dbReference>
<organism evidence="2 3">
    <name type="scientific">Candidatus Iainarchaeum sp</name>
    <dbReference type="NCBI Taxonomy" id="3101447"/>
    <lineage>
        <taxon>Archaea</taxon>
        <taxon>Candidatus Iainarchaeota</taxon>
        <taxon>Candidatus Iainarchaeia</taxon>
        <taxon>Candidatus Iainarchaeales</taxon>
        <taxon>Candidatus Iainarchaeaceae</taxon>
        <taxon>Candidatus Iainarchaeum</taxon>
    </lineage>
</organism>
<dbReference type="InterPro" id="IPR036866">
    <property type="entry name" value="RibonucZ/Hydroxyglut_hydro"/>
</dbReference>
<dbReference type="EMBL" id="JAFGDB010000050">
    <property type="protein sequence ID" value="MBN2067442.1"/>
    <property type="molecule type" value="Genomic_DNA"/>
</dbReference>
<evidence type="ECO:0000313" key="2">
    <source>
        <dbReference type="EMBL" id="MBN2067442.1"/>
    </source>
</evidence>